<evidence type="ECO:0000313" key="1">
    <source>
        <dbReference type="EMBL" id="PAX58347.1"/>
    </source>
</evidence>
<dbReference type="RefSeq" id="WP_095721194.1">
    <property type="nucleotide sequence ID" value="NZ_NTFS01000060.1"/>
</dbReference>
<keyword evidence="2" id="KW-1185">Reference proteome</keyword>
<name>A0A2A2TLG2_9CYAN</name>
<gene>
    <name evidence="1" type="ORF">CK510_07955</name>
</gene>
<dbReference type="EMBL" id="NTFS01000060">
    <property type="protein sequence ID" value="PAX58347.1"/>
    <property type="molecule type" value="Genomic_DNA"/>
</dbReference>
<proteinExistence type="predicted"/>
<dbReference type="OrthoDB" id="512962at2"/>
<evidence type="ECO:0000313" key="2">
    <source>
        <dbReference type="Proteomes" id="UP000218238"/>
    </source>
</evidence>
<dbReference type="Proteomes" id="UP000218238">
    <property type="component" value="Unassembled WGS sequence"/>
</dbReference>
<reference evidence="1 2" key="1">
    <citation type="submission" date="2017-08" db="EMBL/GenBank/DDBJ databases">
        <title>Draft genome sequence of filamentous cyanobacterium Calothrix elsteri CCALA 953.</title>
        <authorList>
            <person name="Gagunashvili A.N."/>
            <person name="Elster J."/>
            <person name="Andresson O.S."/>
        </authorList>
    </citation>
    <scope>NUCLEOTIDE SEQUENCE [LARGE SCALE GENOMIC DNA]</scope>
    <source>
        <strain evidence="1 2">CCALA 953</strain>
    </source>
</reference>
<accession>A0A2A2TLG2</accession>
<sequence length="161" mass="17841">MKEQQNLNTLFPDNLISRSEAVELLFGKGTLDNNVQIEEESEVGNIGAGLDWGSTQAKLLLNPGLYWRLKTLRISLNREIRLTINSWDLGIGANAAKQVARSCIKEKLASPSPEIIPHLEAVLKQDDLYNEEFIGDRTALQSLLELLLTDSDQEKIAIAAA</sequence>
<protein>
    <submittedName>
        <fullName evidence="1">Uncharacterized protein</fullName>
    </submittedName>
</protein>
<dbReference type="AlphaFoldDB" id="A0A2A2TLG2"/>
<organism evidence="1 2">
    <name type="scientific">Brunnivagina elsteri CCALA 953</name>
    <dbReference type="NCBI Taxonomy" id="987040"/>
    <lineage>
        <taxon>Bacteria</taxon>
        <taxon>Bacillati</taxon>
        <taxon>Cyanobacteriota</taxon>
        <taxon>Cyanophyceae</taxon>
        <taxon>Nostocales</taxon>
        <taxon>Calotrichaceae</taxon>
        <taxon>Brunnivagina</taxon>
    </lineage>
</organism>
<comment type="caution">
    <text evidence="1">The sequence shown here is derived from an EMBL/GenBank/DDBJ whole genome shotgun (WGS) entry which is preliminary data.</text>
</comment>